<dbReference type="EMBL" id="CP032544">
    <property type="protein sequence ID" value="AZJ33042.1"/>
    <property type="molecule type" value="Genomic_DNA"/>
</dbReference>
<dbReference type="Proteomes" id="UP000269693">
    <property type="component" value="Chromosome"/>
</dbReference>
<evidence type="ECO:0000313" key="1">
    <source>
        <dbReference type="EMBL" id="AZJ33042.1"/>
    </source>
</evidence>
<dbReference type="RefSeq" id="WP_073182344.1">
    <property type="nucleotide sequence ID" value="NZ_CP032544.1"/>
</dbReference>
<protein>
    <submittedName>
        <fullName evidence="1">Uncharacterized protein</fullName>
    </submittedName>
</protein>
<name>A0ABN5T6T6_9FLAO</name>
<organism evidence="1 2">
    <name type="scientific">Tenacibaculum mesophilum</name>
    <dbReference type="NCBI Taxonomy" id="104268"/>
    <lineage>
        <taxon>Bacteria</taxon>
        <taxon>Pseudomonadati</taxon>
        <taxon>Bacteroidota</taxon>
        <taxon>Flavobacteriia</taxon>
        <taxon>Flavobacteriales</taxon>
        <taxon>Flavobacteriaceae</taxon>
        <taxon>Tenacibaculum</taxon>
    </lineage>
</organism>
<accession>A0ABN5T6T6</accession>
<reference evidence="1 2" key="1">
    <citation type="submission" date="2018-09" db="EMBL/GenBank/DDBJ databases">
        <title>Insights into the microbiota of Asian seabass (Lates calcarifer) with tenacibaculosis symptoms and description of sp. nov. Tenacibaculum singaporense.</title>
        <authorList>
            <person name="Miyake S."/>
            <person name="Soh M."/>
            <person name="Azman M.N."/>
            <person name="Ngoh S.Y."/>
            <person name="Orban L."/>
            <person name="Seedorf H."/>
        </authorList>
    </citation>
    <scope>NUCLEOTIDE SEQUENCE [LARGE SCALE GENOMIC DNA]</scope>
    <source>
        <strain evidence="1 2">DSM 13764</strain>
    </source>
</reference>
<keyword evidence="2" id="KW-1185">Reference proteome</keyword>
<proteinExistence type="predicted"/>
<gene>
    <name evidence="1" type="ORF">D6200_10935</name>
</gene>
<evidence type="ECO:0000313" key="2">
    <source>
        <dbReference type="Proteomes" id="UP000269693"/>
    </source>
</evidence>
<sequence length="407" mass="47436">MGIVKRISVREIDDLDKGVDLKEAFKLVENFELKEELINKFDIDLNENPFLKIKGAKTLVNALLRLEKKVYKFDVDTEISSIHIGKYYDKKSIEIELLNLADEDLLKRYQVDRLTSKSFYTVRTDLLDGLYKADKFLTHLKSIEFEELIESTIDKLEELNKNNSKKIKLRFLEDEEGELFTRAITSTSVYKDYNNNFSVFMALFQLNALNKLGYSFEVEQFSFDDSEIYVLFRQTNSTQKIEKDVTLTFALELTNSEIKSKAVKLNGNFIINTKRGAVYTKNNVKTSVLSIRHGYTIRKAKDYINSLPDNISQYIADSIDNYKNINKLKKFEDIQSFLSKKIDKSNNEEIKKYKTKLKNTLKGRVNSLVDLLEKMDKLESIIAHEDIKAIDFLREKIYDSLIKRGKN</sequence>